<dbReference type="AlphaFoldDB" id="A0A246R9V4"/>
<dbReference type="Pfam" id="PF03372">
    <property type="entry name" value="Exo_endo_phos"/>
    <property type="match status" value="1"/>
</dbReference>
<proteinExistence type="predicted"/>
<dbReference type="InterPro" id="IPR036691">
    <property type="entry name" value="Endo/exonu/phosph_ase_sf"/>
</dbReference>
<name>A0A246R9V4_9ACTN</name>
<keyword evidence="3" id="KW-1185">Reference proteome</keyword>
<dbReference type="SUPFAM" id="SSF56219">
    <property type="entry name" value="DNase I-like"/>
    <property type="match status" value="1"/>
</dbReference>
<feature type="domain" description="Endonuclease/exonuclease/phosphatase" evidence="1">
    <location>
        <begin position="28"/>
        <end position="280"/>
    </location>
</feature>
<gene>
    <name evidence="2" type="ORF">B5D80_31060</name>
</gene>
<accession>A0A246R9V4</accession>
<sequence length="301" mass="33604">MELDLSLFNFEAGGLQPDGTYNFAPLARAFLDRPHPDLLMLCEAKLWNARGRRPLHTAMAHLADVTGRPYVGELHTGALATAVIYDPRVLRLDAAEESEFPDKRNLARFSLRADPTYRLHVYVEHWPYADPEQRLARARLLATSGTSPTPTLIAGDLNSTSSGPHLPTPDWTRIPFSTRDHKARHHNGTWHADTRAVDRLIGAWDTTTNHRVNGAGFHHLAELDPHTPTPLPPTTNGPHGLHIDYILANHALLNTATVVPGTYQIHIPPDNNPTTWPSDHRRISCTLRIHPTSQHNTQKHA</sequence>
<dbReference type="EMBL" id="MZMV01000096">
    <property type="protein sequence ID" value="OWU97536.1"/>
    <property type="molecule type" value="Genomic_DNA"/>
</dbReference>
<evidence type="ECO:0000259" key="1">
    <source>
        <dbReference type="Pfam" id="PF03372"/>
    </source>
</evidence>
<comment type="caution">
    <text evidence="2">The sequence shown here is derived from an EMBL/GenBank/DDBJ whole genome shotgun (WGS) entry which is preliminary data.</text>
</comment>
<dbReference type="GO" id="GO:0003824">
    <property type="term" value="F:catalytic activity"/>
    <property type="evidence" value="ECO:0007669"/>
    <property type="project" value="InterPro"/>
</dbReference>
<organism evidence="2 3">
    <name type="scientific">Micromonospora wenchangensis</name>
    <dbReference type="NCBI Taxonomy" id="1185415"/>
    <lineage>
        <taxon>Bacteria</taxon>
        <taxon>Bacillati</taxon>
        <taxon>Actinomycetota</taxon>
        <taxon>Actinomycetes</taxon>
        <taxon>Micromonosporales</taxon>
        <taxon>Micromonosporaceae</taxon>
        <taxon>Micromonospora</taxon>
    </lineage>
</organism>
<evidence type="ECO:0000313" key="2">
    <source>
        <dbReference type="EMBL" id="OWU97536.1"/>
    </source>
</evidence>
<dbReference type="Gene3D" id="3.60.10.10">
    <property type="entry name" value="Endonuclease/exonuclease/phosphatase"/>
    <property type="match status" value="1"/>
</dbReference>
<dbReference type="Proteomes" id="UP000197174">
    <property type="component" value="Unassembled WGS sequence"/>
</dbReference>
<reference evidence="2 3" key="1">
    <citation type="submission" date="2017-03" db="EMBL/GenBank/DDBJ databases">
        <title>Whole genome sequence of Micromonospora wenchangensis, isolated from mangrove soil.</title>
        <authorList>
            <person name="Yang H."/>
        </authorList>
    </citation>
    <scope>NUCLEOTIDE SEQUENCE [LARGE SCALE GENOMIC DNA]</scope>
    <source>
        <strain evidence="2 3">CCTCC AA 2012002</strain>
    </source>
</reference>
<evidence type="ECO:0000313" key="3">
    <source>
        <dbReference type="Proteomes" id="UP000197174"/>
    </source>
</evidence>
<protein>
    <recommendedName>
        <fullName evidence="1">Endonuclease/exonuclease/phosphatase domain-containing protein</fullName>
    </recommendedName>
</protein>
<dbReference type="InterPro" id="IPR005135">
    <property type="entry name" value="Endo/exonuclease/phosphatase"/>
</dbReference>